<dbReference type="RefSeq" id="WP_088254375.1">
    <property type="nucleotide sequence ID" value="NZ_NIDE01000004.1"/>
</dbReference>
<organism evidence="2 3">
    <name type="scientific">Fimbriiglobus ruber</name>
    <dbReference type="NCBI Taxonomy" id="1908690"/>
    <lineage>
        <taxon>Bacteria</taxon>
        <taxon>Pseudomonadati</taxon>
        <taxon>Planctomycetota</taxon>
        <taxon>Planctomycetia</taxon>
        <taxon>Gemmatales</taxon>
        <taxon>Gemmataceae</taxon>
        <taxon>Fimbriiglobus</taxon>
    </lineage>
</organism>
<name>A0A225DQ90_9BACT</name>
<protein>
    <submittedName>
        <fullName evidence="2">Glycosyltransferase</fullName>
    </submittedName>
</protein>
<keyword evidence="3" id="KW-1185">Reference proteome</keyword>
<proteinExistence type="predicted"/>
<gene>
    <name evidence="2" type="ORF">FRUB_03151</name>
</gene>
<dbReference type="OrthoDB" id="9807209at2"/>
<dbReference type="EMBL" id="NIDE01000004">
    <property type="protein sequence ID" value="OWK43552.1"/>
    <property type="molecule type" value="Genomic_DNA"/>
</dbReference>
<dbReference type="Gene3D" id="3.40.50.2000">
    <property type="entry name" value="Glycogen Phosphorylase B"/>
    <property type="match status" value="2"/>
</dbReference>
<evidence type="ECO:0000313" key="2">
    <source>
        <dbReference type="EMBL" id="OWK43552.1"/>
    </source>
</evidence>
<dbReference type="Proteomes" id="UP000214646">
    <property type="component" value="Unassembled WGS sequence"/>
</dbReference>
<dbReference type="GO" id="GO:0016757">
    <property type="term" value="F:glycosyltransferase activity"/>
    <property type="evidence" value="ECO:0007669"/>
    <property type="project" value="TreeGrafter"/>
</dbReference>
<dbReference type="AlphaFoldDB" id="A0A225DQ90"/>
<sequence>MTAAVQHPTTRTGPALPTGGSDPTSEGPLRWLFVKDRFAWPRASGHDVHTFYMMRGLADLGHKIAVATADPAPDEALAGLPLVGRYCFAQNHPPVPPADTFPLRLSKSQEKFRSYWGVSADRVRQVAAAAADCSADVVVVSGLNVLPYLGAVEGRATVWYAADEWVWHHLSLVKLFRRGTWAEIKPAVIKGLYERAYRPLLDRVWVVSGTDATAFRWFAGIKSLDVVPNGVDADYFRPEPGSQIPNSCAFWGRLDFGPNIQALEWFCRAVWPAVRASVPDARFRIFGFQPTPPVTALAGRDGIDLTADLPDIRPAVRECQAVVLPFVSGGGIKNKLLEAAALGMPVVCTQRACTGLNGPVPFTPVGRPDDWVRALTNLWNSEPARRDAGTAARAWVTAHHTWEAAARTAAAGVRDAVGRRAAEAAGRVGR</sequence>
<evidence type="ECO:0000256" key="1">
    <source>
        <dbReference type="SAM" id="MobiDB-lite"/>
    </source>
</evidence>
<dbReference type="CDD" id="cd03801">
    <property type="entry name" value="GT4_PimA-like"/>
    <property type="match status" value="1"/>
</dbReference>
<dbReference type="SUPFAM" id="SSF53756">
    <property type="entry name" value="UDP-Glycosyltransferase/glycogen phosphorylase"/>
    <property type="match status" value="1"/>
</dbReference>
<evidence type="ECO:0000313" key="3">
    <source>
        <dbReference type="Proteomes" id="UP000214646"/>
    </source>
</evidence>
<comment type="caution">
    <text evidence="2">The sequence shown here is derived from an EMBL/GenBank/DDBJ whole genome shotgun (WGS) entry which is preliminary data.</text>
</comment>
<accession>A0A225DQ90</accession>
<reference evidence="3" key="1">
    <citation type="submission" date="2017-06" db="EMBL/GenBank/DDBJ databases">
        <title>Genome analysis of Fimbriiglobus ruber SP5, the first member of the order Planctomycetales with confirmed chitinolytic capability.</title>
        <authorList>
            <person name="Ravin N.V."/>
            <person name="Rakitin A.L."/>
            <person name="Ivanova A.A."/>
            <person name="Beletsky A.V."/>
            <person name="Kulichevskaya I.S."/>
            <person name="Mardanov A.V."/>
            <person name="Dedysh S.N."/>
        </authorList>
    </citation>
    <scope>NUCLEOTIDE SEQUENCE [LARGE SCALE GENOMIC DNA]</scope>
    <source>
        <strain evidence="3">SP5</strain>
    </source>
</reference>
<dbReference type="Pfam" id="PF13692">
    <property type="entry name" value="Glyco_trans_1_4"/>
    <property type="match status" value="1"/>
</dbReference>
<keyword evidence="2" id="KW-0808">Transferase</keyword>
<dbReference type="PANTHER" id="PTHR12526:SF600">
    <property type="entry name" value="GLYCOSYL TRANSFERASE GROUP 1"/>
    <property type="match status" value="1"/>
</dbReference>
<feature type="region of interest" description="Disordered" evidence="1">
    <location>
        <begin position="1"/>
        <end position="24"/>
    </location>
</feature>
<dbReference type="PANTHER" id="PTHR12526">
    <property type="entry name" value="GLYCOSYLTRANSFERASE"/>
    <property type="match status" value="1"/>
</dbReference>